<dbReference type="EMBL" id="FSRQ01000001">
    <property type="protein sequence ID" value="SIN82559.1"/>
    <property type="molecule type" value="Genomic_DNA"/>
</dbReference>
<keyword evidence="2" id="KW-1185">Reference proteome</keyword>
<sequence>MPNLIKKLLFLLEIGNHQFDSILWKTRPEKRQTLVNDIFKFKIPIGKSKKEIRELFGHEPHIYTSMIWSYPVESDKFGNTLTSLSLYFKDEIVTSIKIENKEVIFNYLN</sequence>
<dbReference type="Proteomes" id="UP000184782">
    <property type="component" value="Unassembled WGS sequence"/>
</dbReference>
<gene>
    <name evidence="1" type="ORF">SAMN05421769_0380</name>
</gene>
<dbReference type="OrthoDB" id="1267467at2"/>
<reference evidence="2" key="1">
    <citation type="submission" date="2016-12" db="EMBL/GenBank/DDBJ databases">
        <authorList>
            <person name="Varghese N."/>
            <person name="Submissions S."/>
        </authorList>
    </citation>
    <scope>NUCLEOTIDE SEQUENCE [LARGE SCALE GENOMIC DNA]</scope>
    <source>
        <strain evidence="2">DSM 16779</strain>
    </source>
</reference>
<dbReference type="AlphaFoldDB" id="A0A1N6EHP2"/>
<dbReference type="STRING" id="59733.SAMN05421769_0380"/>
<organism evidence="1 2">
    <name type="scientific">Chryseobacterium scophthalmum</name>
    <dbReference type="NCBI Taxonomy" id="59733"/>
    <lineage>
        <taxon>Bacteria</taxon>
        <taxon>Pseudomonadati</taxon>
        <taxon>Bacteroidota</taxon>
        <taxon>Flavobacteriia</taxon>
        <taxon>Flavobacteriales</taxon>
        <taxon>Weeksellaceae</taxon>
        <taxon>Chryseobacterium group</taxon>
        <taxon>Chryseobacterium</taxon>
    </lineage>
</organism>
<evidence type="ECO:0000313" key="2">
    <source>
        <dbReference type="Proteomes" id="UP000184782"/>
    </source>
</evidence>
<protein>
    <submittedName>
        <fullName evidence="1">Uncharacterized protein</fullName>
    </submittedName>
</protein>
<dbReference type="RefSeq" id="WP_074228291.1">
    <property type="nucleotide sequence ID" value="NZ_FSRQ01000001.1"/>
</dbReference>
<name>A0A1N6EHP2_9FLAO</name>
<proteinExistence type="predicted"/>
<accession>A0A1N6EHP2</accession>
<evidence type="ECO:0000313" key="1">
    <source>
        <dbReference type="EMBL" id="SIN82559.1"/>
    </source>
</evidence>